<comment type="caution">
    <text evidence="2">The sequence shown here is derived from an EMBL/GenBank/DDBJ whole genome shotgun (WGS) entry which is preliminary data.</text>
</comment>
<name>A0ABU8CDT1_9HYPH</name>
<dbReference type="Proteomes" id="UP001531129">
    <property type="component" value="Unassembled WGS sequence"/>
</dbReference>
<dbReference type="EMBL" id="JBAMYC010000001">
    <property type="protein sequence ID" value="MEI1246781.1"/>
    <property type="molecule type" value="Genomic_DNA"/>
</dbReference>
<gene>
    <name evidence="2" type="ORF">V8Q02_01900</name>
</gene>
<accession>A0ABU8CDT1</accession>
<sequence>MTIDVVPRRAARASEEPATPFNVADKEHRMKTVYTIGYEGTDIERFVKTLTVVGVEAVADVRAVPLSRKKGFSKNSLREHLESVGIKYLPMQELGDPKEGREAAKAGDFDRFRTIYTAHVDQPESAAAIEKLAAASEDQAVCLLCFERDPKTCHRFIVGERMGAFGYQMLHLFGDDPARYLRNQEKLPKRSPA</sequence>
<reference evidence="2 3" key="1">
    <citation type="submission" date="2024-01" db="EMBL/GenBank/DDBJ databases">
        <title>Draft genome sequences of three bacterial strains isolated from Acacia saligna represent a potential new species within the genus Rhizobium.</title>
        <authorList>
            <person name="Tambong J.T."/>
            <person name="Mnasri B."/>
        </authorList>
    </citation>
    <scope>NUCLEOTIDE SEQUENCE [LARGE SCALE GENOMIC DNA]</scope>
    <source>
        <strain evidence="2 3">1AS12I</strain>
    </source>
</reference>
<feature type="region of interest" description="Disordered" evidence="1">
    <location>
        <begin position="1"/>
        <end position="21"/>
    </location>
</feature>
<keyword evidence="3" id="KW-1185">Reference proteome</keyword>
<dbReference type="PANTHER" id="PTHR39337:SF1">
    <property type="entry name" value="BLR5642 PROTEIN"/>
    <property type="match status" value="1"/>
</dbReference>
<protein>
    <submittedName>
        <fullName evidence="2">DUF488 domain-containing protein</fullName>
    </submittedName>
</protein>
<dbReference type="Pfam" id="PF04343">
    <property type="entry name" value="DUF488"/>
    <property type="match status" value="1"/>
</dbReference>
<evidence type="ECO:0000313" key="2">
    <source>
        <dbReference type="EMBL" id="MEI1246781.1"/>
    </source>
</evidence>
<dbReference type="PANTHER" id="PTHR39337">
    <property type="entry name" value="BLR5642 PROTEIN"/>
    <property type="match status" value="1"/>
</dbReference>
<dbReference type="RefSeq" id="WP_335910336.1">
    <property type="nucleotide sequence ID" value="NZ_JBAMYB010000001.1"/>
</dbReference>
<dbReference type="InterPro" id="IPR007438">
    <property type="entry name" value="DUF488"/>
</dbReference>
<organism evidence="2 3">
    <name type="scientific">Rhizobium aouanii</name>
    <dbReference type="NCBI Taxonomy" id="3118145"/>
    <lineage>
        <taxon>Bacteria</taxon>
        <taxon>Pseudomonadati</taxon>
        <taxon>Pseudomonadota</taxon>
        <taxon>Alphaproteobacteria</taxon>
        <taxon>Hyphomicrobiales</taxon>
        <taxon>Rhizobiaceae</taxon>
        <taxon>Rhizobium/Agrobacterium group</taxon>
        <taxon>Rhizobium</taxon>
    </lineage>
</organism>
<proteinExistence type="predicted"/>
<evidence type="ECO:0000256" key="1">
    <source>
        <dbReference type="SAM" id="MobiDB-lite"/>
    </source>
</evidence>
<evidence type="ECO:0000313" key="3">
    <source>
        <dbReference type="Proteomes" id="UP001531129"/>
    </source>
</evidence>